<dbReference type="OrthoDB" id="440424at2759"/>
<evidence type="ECO:0000313" key="7">
    <source>
        <dbReference type="EMBL" id="KAG5935412.1"/>
    </source>
</evidence>
<dbReference type="PANTHER" id="PTHR16932:SF18">
    <property type="entry name" value="INTERFERON, ALPHA-INDUCIBLE PROTEIN 27-LIKE 2"/>
    <property type="match status" value="1"/>
</dbReference>
<evidence type="ECO:0000256" key="5">
    <source>
        <dbReference type="ARBA" id="ARBA00023136"/>
    </source>
</evidence>
<proteinExistence type="inferred from homology"/>
<dbReference type="PANTHER" id="PTHR16932">
    <property type="entry name" value="INTERFERON ALPHA-INDUCIBLE PROTEIN 27"/>
    <property type="match status" value="1"/>
</dbReference>
<name>A0A9P7MA59_9HYPO</name>
<comment type="similarity">
    <text evidence="2">Belongs to the IFI6/IFI27 family.</text>
</comment>
<gene>
    <name evidence="7" type="ORF">E4U60_003174</name>
</gene>
<evidence type="ECO:0000313" key="8">
    <source>
        <dbReference type="Proteomes" id="UP000706124"/>
    </source>
</evidence>
<evidence type="ECO:0000256" key="6">
    <source>
        <dbReference type="SAM" id="Phobius"/>
    </source>
</evidence>
<dbReference type="Pfam" id="PF06140">
    <property type="entry name" value="Ifi-6-16"/>
    <property type="match status" value="1"/>
</dbReference>
<keyword evidence="8" id="KW-1185">Reference proteome</keyword>
<keyword evidence="3 6" id="KW-0812">Transmembrane</keyword>
<protein>
    <submittedName>
        <fullName evidence="7">Uncharacterized protein</fullName>
    </submittedName>
</protein>
<sequence>MSSREDKALIAALVGAGGLVAAPGPIAAQMLGVLGFGSLGPGAGTAAALIQSLIGNVARGSFFAMLQSAGMGGAGAMALNAIISGVGLTGAALVALYKCLKTFFGKRGDEDGADGDDGGDDA</sequence>
<dbReference type="EMBL" id="SRPO01000258">
    <property type="protein sequence ID" value="KAG5935412.1"/>
    <property type="molecule type" value="Genomic_DNA"/>
</dbReference>
<comment type="caution">
    <text evidence="7">The sequence shown here is derived from an EMBL/GenBank/DDBJ whole genome shotgun (WGS) entry which is preliminary data.</text>
</comment>
<evidence type="ECO:0000256" key="3">
    <source>
        <dbReference type="ARBA" id="ARBA00022692"/>
    </source>
</evidence>
<dbReference type="AlphaFoldDB" id="A0A9P7MA59"/>
<dbReference type="Proteomes" id="UP000706124">
    <property type="component" value="Unassembled WGS sequence"/>
</dbReference>
<dbReference type="InterPro" id="IPR038213">
    <property type="entry name" value="IFI6/IFI27-like_sf"/>
</dbReference>
<evidence type="ECO:0000256" key="2">
    <source>
        <dbReference type="ARBA" id="ARBA00007262"/>
    </source>
</evidence>
<comment type="subcellular location">
    <subcellularLocation>
        <location evidence="1">Membrane</location>
        <topology evidence="1">Multi-pass membrane protein</topology>
    </subcellularLocation>
</comment>
<keyword evidence="5 6" id="KW-0472">Membrane</keyword>
<dbReference type="InterPro" id="IPR009311">
    <property type="entry name" value="IFI6/IFI27-like"/>
</dbReference>
<organism evidence="7 8">
    <name type="scientific">Claviceps pazoutovae</name>
    <dbReference type="NCBI Taxonomy" id="1649127"/>
    <lineage>
        <taxon>Eukaryota</taxon>
        <taxon>Fungi</taxon>
        <taxon>Dikarya</taxon>
        <taxon>Ascomycota</taxon>
        <taxon>Pezizomycotina</taxon>
        <taxon>Sordariomycetes</taxon>
        <taxon>Hypocreomycetidae</taxon>
        <taxon>Hypocreales</taxon>
        <taxon>Clavicipitaceae</taxon>
        <taxon>Claviceps</taxon>
    </lineage>
</organism>
<reference evidence="7 8" key="1">
    <citation type="journal article" date="2020" name="bioRxiv">
        <title>Whole genome comparisons of ergot fungi reveals the divergence and evolution of species within the genus Claviceps are the result of varying mechanisms driving genome evolution and host range expansion.</title>
        <authorList>
            <person name="Wyka S.A."/>
            <person name="Mondo S.J."/>
            <person name="Liu M."/>
            <person name="Dettman J."/>
            <person name="Nalam V."/>
            <person name="Broders K.D."/>
        </authorList>
    </citation>
    <scope>NUCLEOTIDE SEQUENCE [LARGE SCALE GENOMIC DNA]</scope>
    <source>
        <strain evidence="7 8">CCC 1485</strain>
    </source>
</reference>
<dbReference type="Gene3D" id="6.10.110.10">
    <property type="match status" value="1"/>
</dbReference>
<evidence type="ECO:0000256" key="4">
    <source>
        <dbReference type="ARBA" id="ARBA00022989"/>
    </source>
</evidence>
<evidence type="ECO:0000256" key="1">
    <source>
        <dbReference type="ARBA" id="ARBA00004141"/>
    </source>
</evidence>
<feature type="transmembrane region" description="Helical" evidence="6">
    <location>
        <begin position="74"/>
        <end position="97"/>
    </location>
</feature>
<keyword evidence="4 6" id="KW-1133">Transmembrane helix</keyword>
<dbReference type="GO" id="GO:0016020">
    <property type="term" value="C:membrane"/>
    <property type="evidence" value="ECO:0007669"/>
    <property type="project" value="UniProtKB-SubCell"/>
</dbReference>
<accession>A0A9P7MA59</accession>